<keyword evidence="1" id="KW-0472">Membrane</keyword>
<keyword evidence="1" id="KW-1133">Transmembrane helix</keyword>
<comment type="caution">
    <text evidence="2">The sequence shown here is derived from an EMBL/GenBank/DDBJ whole genome shotgun (WGS) entry which is preliminary data.</text>
</comment>
<keyword evidence="1" id="KW-0812">Transmembrane</keyword>
<proteinExistence type="predicted"/>
<evidence type="ECO:0000313" key="2">
    <source>
        <dbReference type="EMBL" id="MBF4986192.1"/>
    </source>
</evidence>
<keyword evidence="3" id="KW-1185">Reference proteome</keyword>
<protein>
    <recommendedName>
        <fullName evidence="4">Polysaccharide biosynthesis protein</fullName>
    </recommendedName>
</protein>
<feature type="transmembrane region" description="Helical" evidence="1">
    <location>
        <begin position="101"/>
        <end position="122"/>
    </location>
</feature>
<evidence type="ECO:0000313" key="3">
    <source>
        <dbReference type="Proteomes" id="UP001194729"/>
    </source>
</evidence>
<name>A0ABS0A9W2_9FLAO</name>
<feature type="transmembrane region" description="Helical" evidence="1">
    <location>
        <begin position="67"/>
        <end position="89"/>
    </location>
</feature>
<reference evidence="2 3" key="1">
    <citation type="submission" date="2020-11" db="EMBL/GenBank/DDBJ databases">
        <title>P. mediterranea TC4 genome.</title>
        <authorList>
            <person name="Molmeret M."/>
        </authorList>
    </citation>
    <scope>NUCLEOTIDE SEQUENCE [LARGE SCALE GENOMIC DNA]</scope>
    <source>
        <strain evidence="2 3">TC4</strain>
    </source>
</reference>
<sequence length="187" mass="21810">MNGMDKICFGSKFDPEILGIYSYAIALATSSNLVVEAVKKVIVPQMYKDYSRFNELSSNTQKLRNKLMTTIFVIQTIAPFVLFYLLRYMDLIKIEYYQYDNFILVLFLNSISFAFFSFYHFLNPLYISLKKSNWMTLSMAIAILVYLSLFILLNTNDILNLSIYRFIMFLIPPLTLIILKSKLKTGN</sequence>
<feature type="transmembrane region" description="Helical" evidence="1">
    <location>
        <begin position="134"/>
        <end position="152"/>
    </location>
</feature>
<feature type="transmembrane region" description="Helical" evidence="1">
    <location>
        <begin position="158"/>
        <end position="179"/>
    </location>
</feature>
<evidence type="ECO:0000256" key="1">
    <source>
        <dbReference type="SAM" id="Phobius"/>
    </source>
</evidence>
<evidence type="ECO:0008006" key="4">
    <source>
        <dbReference type="Google" id="ProtNLM"/>
    </source>
</evidence>
<organism evidence="2 3">
    <name type="scientific">Nonlabens mediterrranea</name>
    <dbReference type="NCBI Taxonomy" id="1419947"/>
    <lineage>
        <taxon>Bacteria</taxon>
        <taxon>Pseudomonadati</taxon>
        <taxon>Bacteroidota</taxon>
        <taxon>Flavobacteriia</taxon>
        <taxon>Flavobacteriales</taxon>
        <taxon>Flavobacteriaceae</taxon>
        <taxon>Nonlabens</taxon>
    </lineage>
</organism>
<dbReference type="Proteomes" id="UP001194729">
    <property type="component" value="Unassembled WGS sequence"/>
</dbReference>
<accession>A0ABS0A9W2</accession>
<gene>
    <name evidence="2" type="ORF">FNJ87_18350</name>
</gene>
<dbReference type="EMBL" id="JADKYU010001015">
    <property type="protein sequence ID" value="MBF4986192.1"/>
    <property type="molecule type" value="Genomic_DNA"/>
</dbReference>